<keyword evidence="2" id="KW-1185">Reference proteome</keyword>
<dbReference type="Proteomes" id="UP000887116">
    <property type="component" value="Unassembled WGS sequence"/>
</dbReference>
<protein>
    <submittedName>
        <fullName evidence="1">Uncharacterized protein</fullName>
    </submittedName>
</protein>
<accession>A0A8X6KRU1</accession>
<dbReference type="OrthoDB" id="10391670at2759"/>
<sequence>MEVDEETYQPKSEEKYFNEKELDIKKEKLDIKEEDKNLDNSSLSRAGYANDELYSRDPEINPVLRLKERTKVLLKDLKEHQQDLLNVQKAFKIIYKEQIKVSRDIGMSPKVETSSIGGEFS</sequence>
<dbReference type="AlphaFoldDB" id="A0A8X6KRU1"/>
<comment type="caution">
    <text evidence="1">The sequence shown here is derived from an EMBL/GenBank/DDBJ whole genome shotgun (WGS) entry which is preliminary data.</text>
</comment>
<dbReference type="EMBL" id="BMAO01002571">
    <property type="protein sequence ID" value="GFQ81721.1"/>
    <property type="molecule type" value="Genomic_DNA"/>
</dbReference>
<proteinExistence type="predicted"/>
<name>A0A8X6KRU1_TRICU</name>
<evidence type="ECO:0000313" key="1">
    <source>
        <dbReference type="EMBL" id="GFQ81721.1"/>
    </source>
</evidence>
<reference evidence="1" key="1">
    <citation type="submission" date="2020-07" db="EMBL/GenBank/DDBJ databases">
        <title>Multicomponent nature underlies the extraordinary mechanical properties of spider dragline silk.</title>
        <authorList>
            <person name="Kono N."/>
            <person name="Nakamura H."/>
            <person name="Mori M."/>
            <person name="Yoshida Y."/>
            <person name="Ohtoshi R."/>
            <person name="Malay A.D."/>
            <person name="Moran D.A.P."/>
            <person name="Tomita M."/>
            <person name="Numata K."/>
            <person name="Arakawa K."/>
        </authorList>
    </citation>
    <scope>NUCLEOTIDE SEQUENCE</scope>
</reference>
<organism evidence="1 2">
    <name type="scientific">Trichonephila clavata</name>
    <name type="common">Joro spider</name>
    <name type="synonym">Nephila clavata</name>
    <dbReference type="NCBI Taxonomy" id="2740835"/>
    <lineage>
        <taxon>Eukaryota</taxon>
        <taxon>Metazoa</taxon>
        <taxon>Ecdysozoa</taxon>
        <taxon>Arthropoda</taxon>
        <taxon>Chelicerata</taxon>
        <taxon>Arachnida</taxon>
        <taxon>Araneae</taxon>
        <taxon>Araneomorphae</taxon>
        <taxon>Entelegynae</taxon>
        <taxon>Araneoidea</taxon>
        <taxon>Nephilidae</taxon>
        <taxon>Trichonephila</taxon>
    </lineage>
</organism>
<gene>
    <name evidence="1" type="ORF">TNCT_256041</name>
</gene>
<evidence type="ECO:0000313" key="2">
    <source>
        <dbReference type="Proteomes" id="UP000887116"/>
    </source>
</evidence>